<evidence type="ECO:0000313" key="6">
    <source>
        <dbReference type="Proteomes" id="UP000298493"/>
    </source>
</evidence>
<accession>A0A4Z1PPM2</accession>
<dbReference type="InterPro" id="IPR000244">
    <property type="entry name" value="Ribosomal_bL9"/>
</dbReference>
<evidence type="ECO:0000313" key="5">
    <source>
        <dbReference type="EMBL" id="TID24842.1"/>
    </source>
</evidence>
<dbReference type="SUPFAM" id="SSF55658">
    <property type="entry name" value="L9 N-domain-like"/>
    <property type="match status" value="1"/>
</dbReference>
<dbReference type="GO" id="GO:0005840">
    <property type="term" value="C:ribosome"/>
    <property type="evidence" value="ECO:0007669"/>
    <property type="project" value="UniProtKB-KW"/>
</dbReference>
<organism evidence="5 6">
    <name type="scientific">Venturia nashicola</name>
    <dbReference type="NCBI Taxonomy" id="86259"/>
    <lineage>
        <taxon>Eukaryota</taxon>
        <taxon>Fungi</taxon>
        <taxon>Dikarya</taxon>
        <taxon>Ascomycota</taxon>
        <taxon>Pezizomycotina</taxon>
        <taxon>Dothideomycetes</taxon>
        <taxon>Pleosporomycetidae</taxon>
        <taxon>Venturiales</taxon>
        <taxon>Venturiaceae</taxon>
        <taxon>Venturia</taxon>
    </lineage>
</organism>
<dbReference type="GO" id="GO:1990904">
    <property type="term" value="C:ribonucleoprotein complex"/>
    <property type="evidence" value="ECO:0007669"/>
    <property type="project" value="UniProtKB-KW"/>
</dbReference>
<evidence type="ECO:0000256" key="2">
    <source>
        <dbReference type="ARBA" id="ARBA00022980"/>
    </source>
</evidence>
<dbReference type="GO" id="GO:0003735">
    <property type="term" value="F:structural constituent of ribosome"/>
    <property type="evidence" value="ECO:0007669"/>
    <property type="project" value="InterPro"/>
</dbReference>
<keyword evidence="2" id="KW-0689">Ribosomal protein</keyword>
<dbReference type="PANTHER" id="PTHR21368">
    <property type="entry name" value="50S RIBOSOMAL PROTEIN L9"/>
    <property type="match status" value="1"/>
</dbReference>
<name>A0A4Z1PPM2_9PEZI</name>
<dbReference type="GO" id="GO:0006412">
    <property type="term" value="P:translation"/>
    <property type="evidence" value="ECO:0007669"/>
    <property type="project" value="InterPro"/>
</dbReference>
<reference evidence="5 6" key="1">
    <citation type="submission" date="2019-04" db="EMBL/GenBank/DDBJ databases">
        <title>High contiguity whole genome sequence and gene annotation resource for two Venturia nashicola isolates.</title>
        <authorList>
            <person name="Prokchorchik M."/>
            <person name="Won K."/>
            <person name="Lee Y."/>
            <person name="Choi E.D."/>
            <person name="Segonzac C."/>
            <person name="Sohn K.H."/>
        </authorList>
    </citation>
    <scope>NUCLEOTIDE SEQUENCE [LARGE SCALE GENOMIC DNA]</scope>
    <source>
        <strain evidence="5 6">PRI2</strain>
    </source>
</reference>
<keyword evidence="6" id="KW-1185">Reference proteome</keyword>
<dbReference type="OrthoDB" id="5555409at2759"/>
<dbReference type="Gene3D" id="3.40.5.10">
    <property type="entry name" value="Ribosomal protein L9, N-terminal domain"/>
    <property type="match status" value="1"/>
</dbReference>
<dbReference type="AlphaFoldDB" id="A0A4Z1PPM2"/>
<comment type="caution">
    <text evidence="5">The sequence shown here is derived from an EMBL/GenBank/DDBJ whole genome shotgun (WGS) entry which is preliminary data.</text>
</comment>
<dbReference type="Pfam" id="PF01281">
    <property type="entry name" value="Ribosomal_L9_N"/>
    <property type="match status" value="1"/>
</dbReference>
<dbReference type="Proteomes" id="UP000298493">
    <property type="component" value="Unassembled WGS sequence"/>
</dbReference>
<feature type="domain" description="Ribosomal protein L9" evidence="4">
    <location>
        <begin position="50"/>
        <end position="94"/>
    </location>
</feature>
<sequence>MPPRLRMTLIPQCLSCARSYVEAATVGWRPLFGAVGQTRGIAKDKDKSISVQLLKPKAGYGKAGRYVPVARGVMRNIWFPSKIARYAVDDELKAIKDGKIVVERDYEFEVQKQPEMVKLEVEIEDVEVEVPYEAPKVEGIQPQRAMDLIGVLLPQKLEFVRAPRSDAPDAIDQTVPIFGSVSTADIVQEIRSLLSHNDEAARITLDEDDIEFMDVKLEDPSRIKHLGVFPIKILVKGSDQWPVERKIQVVAQGES</sequence>
<comment type="similarity">
    <text evidence="1">Belongs to the bacterial ribosomal protein bL9 family.</text>
</comment>
<protein>
    <submittedName>
        <fullName evidence="5">Putative prephenate dehydrogenase [NADP(+)]</fullName>
    </submittedName>
</protein>
<evidence type="ECO:0000256" key="3">
    <source>
        <dbReference type="ARBA" id="ARBA00023274"/>
    </source>
</evidence>
<keyword evidence="3" id="KW-0687">Ribonucleoprotein</keyword>
<gene>
    <name evidence="5" type="ORF">E6O75_ATG04047</name>
</gene>
<evidence type="ECO:0000256" key="1">
    <source>
        <dbReference type="ARBA" id="ARBA00010605"/>
    </source>
</evidence>
<dbReference type="EMBL" id="SNSC02000004">
    <property type="protein sequence ID" value="TID24842.1"/>
    <property type="molecule type" value="Genomic_DNA"/>
</dbReference>
<proteinExistence type="inferred from homology"/>
<dbReference type="InterPro" id="IPR009027">
    <property type="entry name" value="Ribosomal_bL9/RNase_H1_N"/>
</dbReference>
<dbReference type="InterPro" id="IPR020070">
    <property type="entry name" value="Ribosomal_bL9_N"/>
</dbReference>
<dbReference type="InterPro" id="IPR036935">
    <property type="entry name" value="Ribosomal_bL9_N_sf"/>
</dbReference>
<evidence type="ECO:0000259" key="4">
    <source>
        <dbReference type="Pfam" id="PF01281"/>
    </source>
</evidence>
<dbReference type="STRING" id="86259.A0A4Z1PPM2"/>